<evidence type="ECO:0000313" key="15">
    <source>
        <dbReference type="Proteomes" id="UP001268036"/>
    </source>
</evidence>
<dbReference type="PROSITE" id="PS50885">
    <property type="entry name" value="HAMP"/>
    <property type="match status" value="1"/>
</dbReference>
<dbReference type="GO" id="GO:0005886">
    <property type="term" value="C:plasma membrane"/>
    <property type="evidence" value="ECO:0007669"/>
    <property type="project" value="UniProtKB-SubCell"/>
</dbReference>
<sequence>MLLHPVLWLMNRSRYATKFTLILLVFMLPYCWLSLDKLAILSEERRIALHEREGVSLIEQAIVTYEAALKRAALNLIAGGGANNEQLGINQARQENQAEFVTALARLTQLRDAGGYSDIVLPPAEPKAYESNPADPIDALYSDFNDAGRTLRSALGQLATRSQLNTDADPAVARPIALVLGPLLDGQEKTSRAQAYNGYVKILGMLFATSKPAVHNLAEELQQLSQLLATNQSEAGVQATRVLEGLTALYEHEVIGPYYDGSLSPEGGAEGWRENFAAYQVQALALQDQTKALLRLVDQALAQRDAEKQRALTLHTVLAATLIFVLLYLFAGFYWSVTGTLKDLRKGTQRLSEGDLREDIITRSRDELGDLVSDFNQMQHRVRALIGDVTRLTSAATEQASQLNASAESGSERSGRQAESMEEVTTAMSQLTLSVHEISRSALVSSDSARRVGVECQDGQLQMQQAVQGIGGLVTGMRSSSMAIQSVESESQNISKVLGLINAVAEQTNLLALNASIEAARAGEQGRGFAVVADEVRNLAHRSKGLTQDIEVMVQRLQTQVSSAVAAITANEQGVTQARQQIELTADVFQKITVDVDEIANHAAQIASATEQQVSLVADVQRNAQVLRELGRTTLQDSREVAGLTQQMASGTRALQQTLAAFHV</sequence>
<dbReference type="Gene3D" id="1.10.287.950">
    <property type="entry name" value="Methyl-accepting chemotaxis protein"/>
    <property type="match status" value="1"/>
</dbReference>
<dbReference type="GO" id="GO:0007165">
    <property type="term" value="P:signal transduction"/>
    <property type="evidence" value="ECO:0007669"/>
    <property type="project" value="UniProtKB-KW"/>
</dbReference>
<evidence type="ECO:0000256" key="6">
    <source>
        <dbReference type="ARBA" id="ARBA00023136"/>
    </source>
</evidence>
<dbReference type="PANTHER" id="PTHR32089">
    <property type="entry name" value="METHYL-ACCEPTING CHEMOTAXIS PROTEIN MCPB"/>
    <property type="match status" value="1"/>
</dbReference>
<dbReference type="GO" id="GO:0006935">
    <property type="term" value="P:chemotaxis"/>
    <property type="evidence" value="ECO:0007669"/>
    <property type="project" value="UniProtKB-ARBA"/>
</dbReference>
<dbReference type="FunFam" id="1.10.287.950:FF:000001">
    <property type="entry name" value="Methyl-accepting chemotaxis sensory transducer"/>
    <property type="match status" value="1"/>
</dbReference>
<evidence type="ECO:0000256" key="2">
    <source>
        <dbReference type="ARBA" id="ARBA00022475"/>
    </source>
</evidence>
<name>A0AAJ2BTP6_9PSED</name>
<dbReference type="PROSITE" id="PS50111">
    <property type="entry name" value="CHEMOTAXIS_TRANSDUC_2"/>
    <property type="match status" value="1"/>
</dbReference>
<dbReference type="CDD" id="cd06225">
    <property type="entry name" value="HAMP"/>
    <property type="match status" value="1"/>
</dbReference>
<keyword evidence="5 11" id="KW-1133">Transmembrane helix</keyword>
<evidence type="ECO:0000256" key="1">
    <source>
        <dbReference type="ARBA" id="ARBA00004651"/>
    </source>
</evidence>
<comment type="caution">
    <text evidence="14">The sequence shown here is derived from an EMBL/GenBank/DDBJ whole genome shotgun (WGS) entry which is preliminary data.</text>
</comment>
<dbReference type="PANTHER" id="PTHR32089:SF112">
    <property type="entry name" value="LYSOZYME-LIKE PROTEIN-RELATED"/>
    <property type="match status" value="1"/>
</dbReference>
<comment type="subcellular location">
    <subcellularLocation>
        <location evidence="1">Cell membrane</location>
        <topology evidence="1">Multi-pass membrane protein</topology>
    </subcellularLocation>
</comment>
<organism evidence="14 15">
    <name type="scientific">Pseudomonas oryzihabitans</name>
    <dbReference type="NCBI Taxonomy" id="47885"/>
    <lineage>
        <taxon>Bacteria</taxon>
        <taxon>Pseudomonadati</taxon>
        <taxon>Pseudomonadota</taxon>
        <taxon>Gammaproteobacteria</taxon>
        <taxon>Pseudomonadales</taxon>
        <taxon>Pseudomonadaceae</taxon>
        <taxon>Pseudomonas</taxon>
    </lineage>
</organism>
<proteinExistence type="inferred from homology"/>
<keyword evidence="2" id="KW-1003">Cell membrane</keyword>
<gene>
    <name evidence="14" type="ORF">QE440_003968</name>
</gene>
<evidence type="ECO:0000256" key="11">
    <source>
        <dbReference type="SAM" id="Phobius"/>
    </source>
</evidence>
<evidence type="ECO:0000256" key="8">
    <source>
        <dbReference type="ARBA" id="ARBA00029447"/>
    </source>
</evidence>
<keyword evidence="7 9" id="KW-0807">Transducer</keyword>
<keyword evidence="3" id="KW-0488">Methylation</keyword>
<dbReference type="Proteomes" id="UP001268036">
    <property type="component" value="Unassembled WGS sequence"/>
</dbReference>
<evidence type="ECO:0000259" key="13">
    <source>
        <dbReference type="PROSITE" id="PS50885"/>
    </source>
</evidence>
<keyword evidence="4 11" id="KW-0812">Transmembrane</keyword>
<evidence type="ECO:0000256" key="3">
    <source>
        <dbReference type="ARBA" id="ARBA00022481"/>
    </source>
</evidence>
<evidence type="ECO:0000256" key="7">
    <source>
        <dbReference type="ARBA" id="ARBA00023224"/>
    </source>
</evidence>
<dbReference type="InterPro" id="IPR004089">
    <property type="entry name" value="MCPsignal_dom"/>
</dbReference>
<protein>
    <submittedName>
        <fullName evidence="14">Methyl-accepting chemotaxis protein</fullName>
    </submittedName>
</protein>
<dbReference type="EMBL" id="JAVJAF010000001">
    <property type="protein sequence ID" value="MDR6236227.1"/>
    <property type="molecule type" value="Genomic_DNA"/>
</dbReference>
<dbReference type="SMART" id="SM00283">
    <property type="entry name" value="MA"/>
    <property type="match status" value="1"/>
</dbReference>
<evidence type="ECO:0000256" key="10">
    <source>
        <dbReference type="SAM" id="MobiDB-lite"/>
    </source>
</evidence>
<dbReference type="SMART" id="SM00304">
    <property type="entry name" value="HAMP"/>
    <property type="match status" value="1"/>
</dbReference>
<evidence type="ECO:0000313" key="14">
    <source>
        <dbReference type="EMBL" id="MDR6236227.1"/>
    </source>
</evidence>
<dbReference type="InterPro" id="IPR003660">
    <property type="entry name" value="HAMP_dom"/>
</dbReference>
<feature type="transmembrane region" description="Helical" evidence="11">
    <location>
        <begin position="312"/>
        <end position="335"/>
    </location>
</feature>
<feature type="domain" description="Methyl-accepting transducer" evidence="12">
    <location>
        <begin position="392"/>
        <end position="628"/>
    </location>
</feature>
<feature type="compositionally biased region" description="Polar residues" evidence="10">
    <location>
        <begin position="400"/>
        <end position="409"/>
    </location>
</feature>
<dbReference type="SUPFAM" id="SSF58104">
    <property type="entry name" value="Methyl-accepting chemotaxis protein (MCP) signaling domain"/>
    <property type="match status" value="1"/>
</dbReference>
<feature type="domain" description="HAMP" evidence="13">
    <location>
        <begin position="335"/>
        <end position="387"/>
    </location>
</feature>
<reference evidence="14" key="1">
    <citation type="submission" date="2023-08" db="EMBL/GenBank/DDBJ databases">
        <title>Functional and genomic diversity of the sorghum phyllosphere microbiome.</title>
        <authorList>
            <person name="Shade A."/>
        </authorList>
    </citation>
    <scope>NUCLEOTIDE SEQUENCE</scope>
    <source>
        <strain evidence="14">SORGH_AS_0201</strain>
    </source>
</reference>
<keyword evidence="6 11" id="KW-0472">Membrane</keyword>
<feature type="region of interest" description="Disordered" evidence="10">
    <location>
        <begin position="400"/>
        <end position="420"/>
    </location>
</feature>
<dbReference type="Pfam" id="PF00015">
    <property type="entry name" value="MCPsignal"/>
    <property type="match status" value="1"/>
</dbReference>
<evidence type="ECO:0000256" key="5">
    <source>
        <dbReference type="ARBA" id="ARBA00022989"/>
    </source>
</evidence>
<dbReference type="AlphaFoldDB" id="A0AAJ2BTP6"/>
<comment type="similarity">
    <text evidence="8">Belongs to the methyl-accepting chemotaxis (MCP) protein family.</text>
</comment>
<evidence type="ECO:0000256" key="4">
    <source>
        <dbReference type="ARBA" id="ARBA00022692"/>
    </source>
</evidence>
<accession>A0AAJ2BTP6</accession>
<evidence type="ECO:0000259" key="12">
    <source>
        <dbReference type="PROSITE" id="PS50111"/>
    </source>
</evidence>
<evidence type="ECO:0000256" key="9">
    <source>
        <dbReference type="PROSITE-ProRule" id="PRU00284"/>
    </source>
</evidence>
<feature type="transmembrane region" description="Helical" evidence="11">
    <location>
        <begin position="15"/>
        <end position="35"/>
    </location>
</feature>
<dbReference type="Pfam" id="PF00672">
    <property type="entry name" value="HAMP"/>
    <property type="match status" value="1"/>
</dbReference>